<dbReference type="Proteomes" id="UP001165460">
    <property type="component" value="Unassembled WGS sequence"/>
</dbReference>
<keyword evidence="3" id="KW-0804">Transcription</keyword>
<evidence type="ECO:0000313" key="5">
    <source>
        <dbReference type="EMBL" id="MCJ0742188.1"/>
    </source>
</evidence>
<dbReference type="PRINTS" id="PR00032">
    <property type="entry name" value="HTHARAC"/>
</dbReference>
<reference evidence="5" key="1">
    <citation type="submission" date="2022-03" db="EMBL/GenBank/DDBJ databases">
        <authorList>
            <person name="Woo C.Y."/>
        </authorList>
    </citation>
    <scope>NUCLEOTIDE SEQUENCE</scope>
    <source>
        <strain evidence="5">CYS-01</strain>
    </source>
</reference>
<proteinExistence type="predicted"/>
<comment type="caution">
    <text evidence="5">The sequence shown here is derived from an EMBL/GenBank/DDBJ whole genome shotgun (WGS) entry which is preliminary data.</text>
</comment>
<keyword evidence="1" id="KW-0805">Transcription regulation</keyword>
<keyword evidence="6" id="KW-1185">Reference proteome</keyword>
<dbReference type="InterPro" id="IPR018062">
    <property type="entry name" value="HTH_AraC-typ_CS"/>
</dbReference>
<dbReference type="Gene3D" id="1.10.10.60">
    <property type="entry name" value="Homeodomain-like"/>
    <property type="match status" value="2"/>
</dbReference>
<evidence type="ECO:0000256" key="3">
    <source>
        <dbReference type="ARBA" id="ARBA00023163"/>
    </source>
</evidence>
<evidence type="ECO:0000256" key="2">
    <source>
        <dbReference type="ARBA" id="ARBA00023125"/>
    </source>
</evidence>
<dbReference type="PANTHER" id="PTHR43280:SF28">
    <property type="entry name" value="HTH-TYPE TRANSCRIPTIONAL ACTIVATOR RHAS"/>
    <property type="match status" value="1"/>
</dbReference>
<gene>
    <name evidence="5" type="ORF">MMF97_05640</name>
</gene>
<accession>A0ABS9ZUJ2</accession>
<keyword evidence="2" id="KW-0238">DNA-binding</keyword>
<dbReference type="InterPro" id="IPR018060">
    <property type="entry name" value="HTH_AraC"/>
</dbReference>
<dbReference type="PROSITE" id="PS00041">
    <property type="entry name" value="HTH_ARAC_FAMILY_1"/>
    <property type="match status" value="1"/>
</dbReference>
<protein>
    <submittedName>
        <fullName evidence="5">AraC family transcriptional regulator</fullName>
    </submittedName>
</protein>
<evidence type="ECO:0000256" key="1">
    <source>
        <dbReference type="ARBA" id="ARBA00023015"/>
    </source>
</evidence>
<dbReference type="PANTHER" id="PTHR43280">
    <property type="entry name" value="ARAC-FAMILY TRANSCRIPTIONAL REGULATOR"/>
    <property type="match status" value="1"/>
</dbReference>
<organism evidence="5 6">
    <name type="scientific">Pedobacter montanisoli</name>
    <dbReference type="NCBI Taxonomy" id="2923277"/>
    <lineage>
        <taxon>Bacteria</taxon>
        <taxon>Pseudomonadati</taxon>
        <taxon>Bacteroidota</taxon>
        <taxon>Sphingobacteriia</taxon>
        <taxon>Sphingobacteriales</taxon>
        <taxon>Sphingobacteriaceae</taxon>
        <taxon>Pedobacter</taxon>
    </lineage>
</organism>
<evidence type="ECO:0000313" key="6">
    <source>
        <dbReference type="Proteomes" id="UP001165460"/>
    </source>
</evidence>
<dbReference type="InterPro" id="IPR020449">
    <property type="entry name" value="Tscrpt_reg_AraC-type_HTH"/>
</dbReference>
<dbReference type="SUPFAM" id="SSF46689">
    <property type="entry name" value="Homeodomain-like"/>
    <property type="match status" value="2"/>
</dbReference>
<dbReference type="SMART" id="SM00342">
    <property type="entry name" value="HTH_ARAC"/>
    <property type="match status" value="1"/>
</dbReference>
<evidence type="ECO:0000259" key="4">
    <source>
        <dbReference type="PROSITE" id="PS01124"/>
    </source>
</evidence>
<sequence length="287" mass="33719">MDTDLVKSKTKQKNTYSTGPYHLWVNYEVLHANYRIDEVIQVTEKECCFIINLTVSRISLLFNDTEREERLGFLEAYCAGKPSEIQIKAHHENVSVLVIKLNKEIFKMNQDLTHQFSFNGLMKQLSKQTKFILTDFINYYQSNTCFKEKLLYLKSEEFIYHLFNETLLRLNNQEPKQSSIAEKMEEVRLLLENNLAHPFTLKELAQCINSNPTYLKVYFKQIYGTSVISYFFKLRMNKAKEMLHNSDCSLAEIAAKVGFKYATHFSTAYKSYYGINPHKVRRSLVVF</sequence>
<dbReference type="EMBL" id="JALGBH010000001">
    <property type="protein sequence ID" value="MCJ0742188.1"/>
    <property type="molecule type" value="Genomic_DNA"/>
</dbReference>
<dbReference type="PROSITE" id="PS01124">
    <property type="entry name" value="HTH_ARAC_FAMILY_2"/>
    <property type="match status" value="1"/>
</dbReference>
<dbReference type="RefSeq" id="WP_243360440.1">
    <property type="nucleotide sequence ID" value="NZ_JALGBH010000001.1"/>
</dbReference>
<dbReference type="Pfam" id="PF12833">
    <property type="entry name" value="HTH_18"/>
    <property type="match status" value="1"/>
</dbReference>
<name>A0ABS9ZUJ2_9SPHI</name>
<dbReference type="InterPro" id="IPR009057">
    <property type="entry name" value="Homeodomain-like_sf"/>
</dbReference>
<feature type="domain" description="HTH araC/xylS-type" evidence="4">
    <location>
        <begin position="185"/>
        <end position="283"/>
    </location>
</feature>